<keyword evidence="5" id="KW-1003">Cell membrane</keyword>
<evidence type="ECO:0000313" key="20">
    <source>
        <dbReference type="Proteomes" id="UP000886842"/>
    </source>
</evidence>
<evidence type="ECO:0000313" key="19">
    <source>
        <dbReference type="EMBL" id="HIT76753.1"/>
    </source>
</evidence>
<dbReference type="GO" id="GO:0051205">
    <property type="term" value="P:protein insertion into membrane"/>
    <property type="evidence" value="ECO:0007669"/>
    <property type="project" value="TreeGrafter"/>
</dbReference>
<evidence type="ECO:0000256" key="8">
    <source>
        <dbReference type="ARBA" id="ARBA00022989"/>
    </source>
</evidence>
<accession>A0A9D1H195</accession>
<feature type="domain" description="Membrane insertase YidC/Oxa/ALB C-terminal" evidence="18">
    <location>
        <begin position="37"/>
        <end position="245"/>
    </location>
</feature>
<comment type="function">
    <text evidence="11">Required for the insertion and/or proper folding and/or complex formation of integral membrane proteins into the membrane. Involved in integration of membrane proteins that insert both dependently and independently of the Sec translocase complex, as well as at least some lipoproteins. Aids folding of multispanning membrane proteins.</text>
</comment>
<evidence type="ECO:0000256" key="16">
    <source>
        <dbReference type="RuleBase" id="RU003945"/>
    </source>
</evidence>
<dbReference type="AlphaFoldDB" id="A0A9D1H195"/>
<reference evidence="19" key="2">
    <citation type="journal article" date="2021" name="PeerJ">
        <title>Extensive microbial diversity within the chicken gut microbiome revealed by metagenomics and culture.</title>
        <authorList>
            <person name="Gilroy R."/>
            <person name="Ravi A."/>
            <person name="Getino M."/>
            <person name="Pursley I."/>
            <person name="Horton D.L."/>
            <person name="Alikhan N.F."/>
            <person name="Baker D."/>
            <person name="Gharbi K."/>
            <person name="Hall N."/>
            <person name="Watson M."/>
            <person name="Adriaenssens E.M."/>
            <person name="Foster-Nyarko E."/>
            <person name="Jarju S."/>
            <person name="Secka A."/>
            <person name="Antonio M."/>
            <person name="Oren A."/>
            <person name="Chaudhuri R.R."/>
            <person name="La Ragione R."/>
            <person name="Hildebrand F."/>
            <person name="Pallen M.J."/>
        </authorList>
    </citation>
    <scope>NUCLEOTIDE SEQUENCE</scope>
    <source>
        <strain evidence="19">ChiGjej1B1-24693</strain>
    </source>
</reference>
<reference evidence="19" key="1">
    <citation type="submission" date="2020-10" db="EMBL/GenBank/DDBJ databases">
        <authorList>
            <person name="Gilroy R."/>
        </authorList>
    </citation>
    <scope>NUCLEOTIDE SEQUENCE</scope>
    <source>
        <strain evidence="19">ChiGjej1B1-24693</strain>
    </source>
</reference>
<dbReference type="InterPro" id="IPR047196">
    <property type="entry name" value="YidC_ALB_C"/>
</dbReference>
<organism evidence="19 20">
    <name type="scientific">Candidatus Avipropionibacterium avicola</name>
    <dbReference type="NCBI Taxonomy" id="2840701"/>
    <lineage>
        <taxon>Bacteria</taxon>
        <taxon>Bacillati</taxon>
        <taxon>Actinomycetota</taxon>
        <taxon>Actinomycetes</taxon>
        <taxon>Propionibacteriales</taxon>
        <taxon>Propionibacteriaceae</taxon>
        <taxon>Propionibacteriaceae incertae sedis</taxon>
        <taxon>Candidatus Avipropionibacterium</taxon>
    </lineage>
</organism>
<comment type="subunit">
    <text evidence="12">Interacts with the Sec translocase complex via SecD. Specifically interacts with transmembrane segments of nascent integral membrane proteins during membrane integration.</text>
</comment>
<evidence type="ECO:0000256" key="11">
    <source>
        <dbReference type="ARBA" id="ARBA00025034"/>
    </source>
</evidence>
<evidence type="ECO:0000256" key="15">
    <source>
        <dbReference type="ARBA" id="ARBA00033342"/>
    </source>
</evidence>
<evidence type="ECO:0000259" key="18">
    <source>
        <dbReference type="Pfam" id="PF02096"/>
    </source>
</evidence>
<dbReference type="CDD" id="cd20070">
    <property type="entry name" value="5TM_YidC_Alb3"/>
    <property type="match status" value="1"/>
</dbReference>
<evidence type="ECO:0000256" key="9">
    <source>
        <dbReference type="ARBA" id="ARBA00023136"/>
    </source>
</evidence>
<evidence type="ECO:0000256" key="6">
    <source>
        <dbReference type="ARBA" id="ARBA00022692"/>
    </source>
</evidence>
<name>A0A9D1H195_9ACTN</name>
<keyword evidence="8 17" id="KW-1133">Transmembrane helix</keyword>
<gene>
    <name evidence="19" type="ORF">IAA98_14330</name>
</gene>
<dbReference type="Proteomes" id="UP000886842">
    <property type="component" value="Unassembled WGS sequence"/>
</dbReference>
<keyword evidence="9 17" id="KW-0472">Membrane</keyword>
<dbReference type="GO" id="GO:0015031">
    <property type="term" value="P:protein transport"/>
    <property type="evidence" value="ECO:0007669"/>
    <property type="project" value="UniProtKB-KW"/>
</dbReference>
<evidence type="ECO:0000256" key="13">
    <source>
        <dbReference type="ARBA" id="ARBA00031538"/>
    </source>
</evidence>
<comment type="subcellular location">
    <subcellularLocation>
        <location evidence="1">Cell membrane</location>
        <topology evidence="1">Multi-pass membrane protein</topology>
    </subcellularLocation>
    <subcellularLocation>
        <location evidence="16">Membrane</location>
        <topology evidence="16">Multi-pass membrane protein</topology>
    </subcellularLocation>
</comment>
<feature type="transmembrane region" description="Helical" evidence="17">
    <location>
        <begin position="108"/>
        <end position="128"/>
    </location>
</feature>
<comment type="caution">
    <text evidence="19">The sequence shown here is derived from an EMBL/GenBank/DDBJ whole genome shotgun (WGS) entry which is preliminary data.</text>
</comment>
<comment type="similarity">
    <text evidence="2">Belongs to the OXA1/ALB3/YidC family. Type 1 subfamily.</text>
</comment>
<dbReference type="NCBIfam" id="TIGR03592">
    <property type="entry name" value="yidC_oxa1_cterm"/>
    <property type="match status" value="1"/>
</dbReference>
<dbReference type="InterPro" id="IPR028055">
    <property type="entry name" value="YidC/Oxa/ALB_C"/>
</dbReference>
<dbReference type="PANTHER" id="PTHR12428:SF65">
    <property type="entry name" value="CYTOCHROME C OXIDASE ASSEMBLY PROTEIN COX18, MITOCHONDRIAL"/>
    <property type="match status" value="1"/>
</dbReference>
<evidence type="ECO:0000256" key="10">
    <source>
        <dbReference type="ARBA" id="ARBA00023186"/>
    </source>
</evidence>
<feature type="transmembrane region" description="Helical" evidence="17">
    <location>
        <begin position="148"/>
        <end position="176"/>
    </location>
</feature>
<evidence type="ECO:0000256" key="2">
    <source>
        <dbReference type="ARBA" id="ARBA00010527"/>
    </source>
</evidence>
<keyword evidence="7" id="KW-0653">Protein transport</keyword>
<feature type="transmembrane region" description="Helical" evidence="17">
    <location>
        <begin position="36"/>
        <end position="55"/>
    </location>
</feature>
<dbReference type="EMBL" id="DVLP01000414">
    <property type="protein sequence ID" value="HIT76753.1"/>
    <property type="molecule type" value="Genomic_DNA"/>
</dbReference>
<evidence type="ECO:0000256" key="1">
    <source>
        <dbReference type="ARBA" id="ARBA00004651"/>
    </source>
</evidence>
<sequence length="258" mass="27413">MNIYEFAPIRALITAADWLVTSLSDLLTPITGADSAAVAIVLLTLIVRCLLVPVGRSQVRASAVRQRLAPKIAVLKEKYGDDREALQKNLMQLYADEKASPMAGCLPVLAQMPVLMAVYGLFVVPTIGGQPNALLDHTLFGLPLGQGLLGQLQAGAFTPATAAVYAVILVVIAVVAQASRRLLAPQPAQPSPMAEPGMPDLSAMTKVLGFLPFMTVVFAAIVPLAAALYLMTTTVWTFTERLVLTRRYGLHQPGPTAA</sequence>
<evidence type="ECO:0000256" key="14">
    <source>
        <dbReference type="ARBA" id="ARBA00033245"/>
    </source>
</evidence>
<evidence type="ECO:0000256" key="7">
    <source>
        <dbReference type="ARBA" id="ARBA00022927"/>
    </source>
</evidence>
<dbReference type="Pfam" id="PF02096">
    <property type="entry name" value="60KD_IMP"/>
    <property type="match status" value="1"/>
</dbReference>
<keyword evidence="4" id="KW-0813">Transport</keyword>
<keyword evidence="6 16" id="KW-0812">Transmembrane</keyword>
<dbReference type="PANTHER" id="PTHR12428">
    <property type="entry name" value="OXA1"/>
    <property type="match status" value="1"/>
</dbReference>
<evidence type="ECO:0000256" key="5">
    <source>
        <dbReference type="ARBA" id="ARBA00022475"/>
    </source>
</evidence>
<dbReference type="GO" id="GO:0005886">
    <property type="term" value="C:plasma membrane"/>
    <property type="evidence" value="ECO:0007669"/>
    <property type="project" value="UniProtKB-SubCell"/>
</dbReference>
<dbReference type="GO" id="GO:0032977">
    <property type="term" value="F:membrane insertase activity"/>
    <property type="evidence" value="ECO:0007669"/>
    <property type="project" value="InterPro"/>
</dbReference>
<protein>
    <recommendedName>
        <fullName evidence="3">Membrane protein insertase YidC</fullName>
    </recommendedName>
    <alternativeName>
        <fullName evidence="15">Foldase YidC</fullName>
    </alternativeName>
    <alternativeName>
        <fullName evidence="14">Membrane integrase YidC</fullName>
    </alternativeName>
    <alternativeName>
        <fullName evidence="13">Membrane protein YidC</fullName>
    </alternativeName>
</protein>
<proteinExistence type="inferred from homology"/>
<keyword evidence="10" id="KW-0143">Chaperone</keyword>
<dbReference type="InterPro" id="IPR001708">
    <property type="entry name" value="YidC/ALB3/OXA1/COX18"/>
</dbReference>
<evidence type="ECO:0000256" key="17">
    <source>
        <dbReference type="SAM" id="Phobius"/>
    </source>
</evidence>
<evidence type="ECO:0000256" key="12">
    <source>
        <dbReference type="ARBA" id="ARBA00026028"/>
    </source>
</evidence>
<feature type="transmembrane region" description="Helical" evidence="17">
    <location>
        <begin position="207"/>
        <end position="231"/>
    </location>
</feature>
<evidence type="ECO:0000256" key="4">
    <source>
        <dbReference type="ARBA" id="ARBA00022448"/>
    </source>
</evidence>
<evidence type="ECO:0000256" key="3">
    <source>
        <dbReference type="ARBA" id="ARBA00015325"/>
    </source>
</evidence>